<dbReference type="GO" id="GO:0008270">
    <property type="term" value="F:zinc ion binding"/>
    <property type="evidence" value="ECO:0007669"/>
    <property type="project" value="UniProtKB-UniRule"/>
</dbReference>
<evidence type="ECO:0000313" key="16">
    <source>
        <dbReference type="EMBL" id="KRU14653.1"/>
    </source>
</evidence>
<comment type="similarity">
    <text evidence="2 8 9 14">Belongs to the histidinol dehydrogenase family.</text>
</comment>
<keyword evidence="8 11" id="KW-0520">NAD</keyword>
<dbReference type="InterPro" id="IPR016161">
    <property type="entry name" value="Ald_DH/histidinol_DH"/>
</dbReference>
<evidence type="ECO:0000256" key="5">
    <source>
        <dbReference type="ARBA" id="ARBA00022833"/>
    </source>
</evidence>
<dbReference type="CDD" id="cd06572">
    <property type="entry name" value="Histidinol_dh"/>
    <property type="match status" value="1"/>
</dbReference>
<evidence type="ECO:0000313" key="15">
    <source>
        <dbReference type="EMBL" id="AJA53322.1"/>
    </source>
</evidence>
<proteinExistence type="inferred from homology"/>
<keyword evidence="18" id="KW-1185">Reference proteome</keyword>
<dbReference type="EMBL" id="CP009268">
    <property type="protein sequence ID" value="AJA53322.1"/>
    <property type="molecule type" value="Genomic_DNA"/>
</dbReference>
<comment type="cofactor">
    <cofactor evidence="8 13">
        <name>Zn(2+)</name>
        <dbReference type="ChEBI" id="CHEBI:29105"/>
    </cofactor>
    <text evidence="8 13">Binds 1 zinc ion per subunit.</text>
</comment>
<evidence type="ECO:0000256" key="8">
    <source>
        <dbReference type="HAMAP-Rule" id="MF_01024"/>
    </source>
</evidence>
<dbReference type="NCBIfam" id="TIGR00069">
    <property type="entry name" value="hisD"/>
    <property type="match status" value="1"/>
</dbReference>
<evidence type="ECO:0000256" key="13">
    <source>
        <dbReference type="PIRSR" id="PIRSR000099-4"/>
    </source>
</evidence>
<feature type="binding site" evidence="8 12">
    <location>
        <position position="417"/>
    </location>
    <ligand>
        <name>substrate</name>
    </ligand>
</feature>
<evidence type="ECO:0000256" key="9">
    <source>
        <dbReference type="PIRNR" id="PIRNR000099"/>
    </source>
</evidence>
<comment type="catalytic activity">
    <reaction evidence="7 8">
        <text>L-histidinol + 2 NAD(+) + H2O = L-histidine + 2 NADH + 3 H(+)</text>
        <dbReference type="Rhea" id="RHEA:20641"/>
        <dbReference type="ChEBI" id="CHEBI:15377"/>
        <dbReference type="ChEBI" id="CHEBI:15378"/>
        <dbReference type="ChEBI" id="CHEBI:57540"/>
        <dbReference type="ChEBI" id="CHEBI:57595"/>
        <dbReference type="ChEBI" id="CHEBI:57699"/>
        <dbReference type="ChEBI" id="CHEBI:57945"/>
        <dbReference type="EC" id="1.1.1.23"/>
    </reaction>
</comment>
<dbReference type="EMBL" id="JPGY02000001">
    <property type="protein sequence ID" value="KRU14653.1"/>
    <property type="molecule type" value="Genomic_DNA"/>
</dbReference>
<dbReference type="RefSeq" id="WP_003446815.1">
    <property type="nucleotide sequence ID" value="NZ_ANZB01000012.1"/>
</dbReference>
<feature type="binding site" evidence="8 13">
    <location>
        <position position="422"/>
    </location>
    <ligand>
        <name>Zn(2+)</name>
        <dbReference type="ChEBI" id="CHEBI:29105"/>
    </ligand>
</feature>
<dbReference type="InterPro" id="IPR022695">
    <property type="entry name" value="Histidinol_DH_monofunct"/>
</dbReference>
<dbReference type="eggNOG" id="COG0141">
    <property type="taxonomic scope" value="Bacteria"/>
</dbReference>
<keyword evidence="5 8" id="KW-0862">Zinc</keyword>
<feature type="binding site" evidence="8 11">
    <location>
        <position position="193"/>
    </location>
    <ligand>
        <name>NAD(+)</name>
        <dbReference type="ChEBI" id="CHEBI:57540"/>
    </ligand>
</feature>
<dbReference type="Gene3D" id="3.40.50.1980">
    <property type="entry name" value="Nitrogenase molybdenum iron protein domain"/>
    <property type="match status" value="2"/>
</dbReference>
<dbReference type="Proteomes" id="UP000030905">
    <property type="component" value="Chromosome"/>
</dbReference>
<dbReference type="PANTHER" id="PTHR21256:SF2">
    <property type="entry name" value="HISTIDINE BIOSYNTHESIS TRIFUNCTIONAL PROTEIN"/>
    <property type="match status" value="1"/>
</dbReference>
<keyword evidence="6 8" id="KW-0560">Oxidoreductase</keyword>
<dbReference type="GO" id="GO:0005829">
    <property type="term" value="C:cytosol"/>
    <property type="evidence" value="ECO:0007669"/>
    <property type="project" value="TreeGrafter"/>
</dbReference>
<evidence type="ECO:0000256" key="2">
    <source>
        <dbReference type="ARBA" id="ARBA00010178"/>
    </source>
</evidence>
<comment type="pathway">
    <text evidence="8">Amino-acid biosynthesis; L-histidine biosynthesis; L-histidine from 5-phospho-alpha-D-ribose 1-diphosphate: step 9/9.</text>
</comment>
<evidence type="ECO:0000256" key="11">
    <source>
        <dbReference type="PIRSR" id="PIRSR000099-2"/>
    </source>
</evidence>
<feature type="active site" description="Proton acceptor" evidence="8 10">
    <location>
        <position position="329"/>
    </location>
</feature>
<dbReference type="PRINTS" id="PR00083">
    <property type="entry name" value="HOLDHDRGNASE"/>
</dbReference>
<dbReference type="Gene3D" id="1.20.5.1300">
    <property type="match status" value="1"/>
</dbReference>
<sequence length="432" mass="47274">MSELINILKANSKEGIEYLENLKKRAEGIENDVNIKVAEMLSEIREKGDSAVINFTRKFDCESLESLTVKREEIDKAYEEVDEEFIEALKTAKSNITEFHEKQKDKSWIMTKENGIVMGQTVRGLSRVGIYVPGGTAAYPSSVMMNALPAKVAGVEKIVMVTPPKKDGTISASILVAADIAGVDEIYKVGGAQAIGALAYGTETIEKVDKIVGPGNIFVALAKRSVFGLVDIDMIAGPSEILIVSDENGNEKFIAADLMSQAEHDKLASAILVTTSQELAVKVQKEIKRQVESLSRKEIIETSLKDFGVILVVDNMDEAIDLGNKIAPEHFELMVKDPFLYLGRIKNAGSIFLGSYSPEPLGDYMAGPNHVLPTSGSARFFSPLSVDDFIKKSSYIYYSEEGLYGVKDKIVKLADTEGLTAHANSIKVRYED</sequence>
<dbReference type="PATRIC" id="fig|1262449.3.peg.3157"/>
<reference evidence="16 17" key="3">
    <citation type="journal article" name="Genome Announc.">
        <title>Improved Draft Genome Sequence of Clostridium pasteurianum Strain ATCC 6013 (DSM 525) Using a Hybrid Next-Generation Sequencing Approach.</title>
        <authorList>
            <person name="Pyne M.E."/>
            <person name="Utturkar S."/>
            <person name="Brown S.D."/>
            <person name="Moo-Young M."/>
            <person name="Chung D.A."/>
            <person name="Chou C.P."/>
        </authorList>
    </citation>
    <scope>NUCLEOTIDE SEQUENCE [LARGE SCALE GENOMIC DNA]</scope>
    <source>
        <strain evidence="16 17">ATCC 6013</strain>
    </source>
</reference>
<dbReference type="Pfam" id="PF00815">
    <property type="entry name" value="Histidinol_dh"/>
    <property type="match status" value="1"/>
</dbReference>
<protein>
    <recommendedName>
        <fullName evidence="3 8">Histidinol dehydrogenase</fullName>
        <shortName evidence="8">HDH</shortName>
        <ecNumber evidence="3 8">1.1.1.23</ecNumber>
    </recommendedName>
</protein>
<evidence type="ECO:0000256" key="3">
    <source>
        <dbReference type="ARBA" id="ARBA00012965"/>
    </source>
</evidence>
<evidence type="ECO:0000256" key="7">
    <source>
        <dbReference type="ARBA" id="ARBA00049489"/>
    </source>
</evidence>
<gene>
    <name evidence="8 15" type="primary">hisD</name>
    <name evidence="15" type="ORF">CLPA_c32680</name>
    <name evidence="16" type="ORF">CP6013_03912</name>
</gene>
<feature type="binding site" evidence="8 12">
    <location>
        <position position="261"/>
    </location>
    <ligand>
        <name>substrate</name>
    </ligand>
</feature>
<evidence type="ECO:0000256" key="12">
    <source>
        <dbReference type="PIRSR" id="PIRSR000099-3"/>
    </source>
</evidence>
<dbReference type="FunFam" id="3.40.50.1980:FF:000026">
    <property type="entry name" value="Histidinol dehydrogenase"/>
    <property type="match status" value="1"/>
</dbReference>
<evidence type="ECO:0000256" key="4">
    <source>
        <dbReference type="ARBA" id="ARBA00022723"/>
    </source>
</evidence>
<feature type="binding site" evidence="8 13">
    <location>
        <position position="264"/>
    </location>
    <ligand>
        <name>Zn(2+)</name>
        <dbReference type="ChEBI" id="CHEBI:29105"/>
    </ligand>
</feature>
<dbReference type="Proteomes" id="UP000028042">
    <property type="component" value="Unassembled WGS sequence"/>
</dbReference>
<dbReference type="EC" id="1.1.1.23" evidence="3 8"/>
<dbReference type="GeneID" id="93075373"/>
<feature type="binding site" evidence="8 12">
    <location>
        <position position="422"/>
    </location>
    <ligand>
        <name>substrate</name>
    </ligand>
</feature>
<feature type="binding site" evidence="8 12">
    <location>
        <position position="330"/>
    </location>
    <ligand>
        <name>substrate</name>
    </ligand>
</feature>
<feature type="binding site" evidence="8 12">
    <location>
        <position position="264"/>
    </location>
    <ligand>
        <name>substrate</name>
    </ligand>
</feature>
<feature type="active site" description="Proton acceptor" evidence="8 10">
    <location>
        <position position="330"/>
    </location>
</feature>
<dbReference type="UniPathway" id="UPA00031">
    <property type="reaction ID" value="UER00014"/>
</dbReference>
<dbReference type="SUPFAM" id="SSF53720">
    <property type="entry name" value="ALDH-like"/>
    <property type="match status" value="1"/>
</dbReference>
<dbReference type="GO" id="GO:0004399">
    <property type="term" value="F:histidinol dehydrogenase activity"/>
    <property type="evidence" value="ECO:0007669"/>
    <property type="project" value="UniProtKB-UniRule"/>
</dbReference>
<dbReference type="FunFam" id="3.40.50.1980:FF:000001">
    <property type="entry name" value="Histidinol dehydrogenase"/>
    <property type="match status" value="1"/>
</dbReference>
<dbReference type="InterPro" id="IPR012131">
    <property type="entry name" value="Hstdl_DH"/>
</dbReference>
<dbReference type="PANTHER" id="PTHR21256">
    <property type="entry name" value="HISTIDINOL DEHYDROGENASE HDH"/>
    <property type="match status" value="1"/>
</dbReference>
<organism evidence="15 18">
    <name type="scientific">Clostridium pasteurianum DSM 525 = ATCC 6013</name>
    <dbReference type="NCBI Taxonomy" id="1262449"/>
    <lineage>
        <taxon>Bacteria</taxon>
        <taxon>Bacillati</taxon>
        <taxon>Bacillota</taxon>
        <taxon>Clostridia</taxon>
        <taxon>Eubacteriales</taxon>
        <taxon>Clostridiaceae</taxon>
        <taxon>Clostridium</taxon>
    </lineage>
</organism>
<dbReference type="InterPro" id="IPR001692">
    <property type="entry name" value="Histidinol_DH_CS"/>
</dbReference>
<dbReference type="AlphaFoldDB" id="A0A0H3J783"/>
<evidence type="ECO:0000256" key="14">
    <source>
        <dbReference type="RuleBase" id="RU004175"/>
    </source>
</evidence>
<feature type="binding site" evidence="8 12">
    <location>
        <position position="239"/>
    </location>
    <ligand>
        <name>substrate</name>
    </ligand>
</feature>
<feature type="binding site" evidence="8 12">
    <location>
        <position position="363"/>
    </location>
    <ligand>
        <name>substrate</name>
    </ligand>
</feature>
<dbReference type="PROSITE" id="PS00611">
    <property type="entry name" value="HISOL_DEHYDROGENASE"/>
    <property type="match status" value="1"/>
</dbReference>
<dbReference type="KEGG" id="cpat:CLPA_c32680"/>
<dbReference type="GO" id="GO:0051287">
    <property type="term" value="F:NAD binding"/>
    <property type="evidence" value="ECO:0007669"/>
    <property type="project" value="InterPro"/>
</dbReference>
<comment type="function">
    <text evidence="1 8">Catalyzes the sequential NAD-dependent oxidations of L-histidinol to L-histidinaldehyde and then to L-histidine.</text>
</comment>
<feature type="binding site" evidence="8 11">
    <location>
        <position position="131"/>
    </location>
    <ligand>
        <name>NAD(+)</name>
        <dbReference type="ChEBI" id="CHEBI:57540"/>
    </ligand>
</feature>
<feature type="binding site" evidence="8 11">
    <location>
        <position position="216"/>
    </location>
    <ligand>
        <name>NAD(+)</name>
        <dbReference type="ChEBI" id="CHEBI:57540"/>
    </ligand>
</feature>
<reference evidence="16" key="2">
    <citation type="submission" date="2015-10" db="EMBL/GenBank/DDBJ databases">
        <title>Improved Draft Genome Sequence of Clostridium pasteurianum Strain ATCC 6013 (DSM 525) Using a Hybrid Next-Generation Sequencing Approach.</title>
        <authorList>
            <person name="Pyne M.E."/>
            <person name="Utturkar S.M."/>
            <person name="Brown S.D."/>
            <person name="Moo-Young M."/>
            <person name="Chung D.A."/>
            <person name="Chou P.C."/>
        </authorList>
    </citation>
    <scope>NUCLEOTIDE SEQUENCE</scope>
    <source>
        <strain evidence="16">ATCC 6013</strain>
    </source>
</reference>
<dbReference type="PIRSF" id="PIRSF000099">
    <property type="entry name" value="Histidinol_dh"/>
    <property type="match status" value="1"/>
</dbReference>
<evidence type="ECO:0000256" key="10">
    <source>
        <dbReference type="PIRSR" id="PIRSR000099-1"/>
    </source>
</evidence>
<feature type="binding site" evidence="8 13">
    <location>
        <position position="261"/>
    </location>
    <ligand>
        <name>Zn(2+)</name>
        <dbReference type="ChEBI" id="CHEBI:29105"/>
    </ligand>
</feature>
<reference evidence="15 18" key="1">
    <citation type="journal article" date="2015" name="Genome Announc.">
        <title>Complete Genome Sequence of the Nitrogen-Fixing and Solvent-Producing Clostridium pasteurianum DSM 525.</title>
        <authorList>
            <person name="Poehlein A."/>
            <person name="Grosse-Honebrink A."/>
            <person name="Zhang Y."/>
            <person name="Minton N.P."/>
            <person name="Daniel R."/>
        </authorList>
    </citation>
    <scope>NUCLEOTIDE SEQUENCE [LARGE SCALE GENOMIC DNA]</scope>
    <source>
        <strain evidence="15">DSM 525</strain>
        <strain evidence="18">DSM 525 / ATCC 6013</strain>
    </source>
</reference>
<evidence type="ECO:0000313" key="17">
    <source>
        <dbReference type="Proteomes" id="UP000028042"/>
    </source>
</evidence>
<keyword evidence="8" id="KW-0028">Amino-acid biosynthesis</keyword>
<evidence type="ECO:0000313" key="18">
    <source>
        <dbReference type="Proteomes" id="UP000030905"/>
    </source>
</evidence>
<dbReference type="HAMAP" id="MF_01024">
    <property type="entry name" value="HisD"/>
    <property type="match status" value="1"/>
</dbReference>
<accession>A0A0H3J783</accession>
<keyword evidence="8" id="KW-0368">Histidine biosynthesis</keyword>
<feature type="binding site" evidence="8 13">
    <location>
        <position position="363"/>
    </location>
    <ligand>
        <name>Zn(2+)</name>
        <dbReference type="ChEBI" id="CHEBI:29105"/>
    </ligand>
</feature>
<dbReference type="KEGG" id="cpae:CPAST_c32680"/>
<keyword evidence="4 8" id="KW-0479">Metal-binding</keyword>
<dbReference type="GO" id="GO:0000105">
    <property type="term" value="P:L-histidine biosynthetic process"/>
    <property type="evidence" value="ECO:0007669"/>
    <property type="project" value="UniProtKB-UniRule"/>
</dbReference>
<evidence type="ECO:0000256" key="6">
    <source>
        <dbReference type="ARBA" id="ARBA00023002"/>
    </source>
</evidence>
<name>A0A0H3J783_CLOPA</name>
<evidence type="ECO:0000256" key="1">
    <source>
        <dbReference type="ARBA" id="ARBA00003850"/>
    </source>
</evidence>